<accession>A0A5C5XST9</accession>
<evidence type="ECO:0000256" key="1">
    <source>
        <dbReference type="SAM" id="MobiDB-lite"/>
    </source>
</evidence>
<evidence type="ECO:0000313" key="4">
    <source>
        <dbReference type="Proteomes" id="UP000318478"/>
    </source>
</evidence>
<dbReference type="OrthoDB" id="288135at2"/>
<feature type="region of interest" description="Disordered" evidence="1">
    <location>
        <begin position="26"/>
        <end position="92"/>
    </location>
</feature>
<evidence type="ECO:0000313" key="3">
    <source>
        <dbReference type="EMBL" id="TWT66307.1"/>
    </source>
</evidence>
<evidence type="ECO:0008006" key="5">
    <source>
        <dbReference type="Google" id="ProtNLM"/>
    </source>
</evidence>
<dbReference type="EMBL" id="SJPO01000016">
    <property type="protein sequence ID" value="TWT66307.1"/>
    <property type="molecule type" value="Genomic_DNA"/>
</dbReference>
<proteinExistence type="predicted"/>
<dbReference type="RefSeq" id="WP_146591527.1">
    <property type="nucleotide sequence ID" value="NZ_SJPO01000016.1"/>
</dbReference>
<protein>
    <recommendedName>
        <fullName evidence="5">Pilus assembly protein, PilP</fullName>
    </recommendedName>
</protein>
<organism evidence="3 4">
    <name type="scientific">Posidoniimonas polymericola</name>
    <dbReference type="NCBI Taxonomy" id="2528002"/>
    <lineage>
        <taxon>Bacteria</taxon>
        <taxon>Pseudomonadati</taxon>
        <taxon>Planctomycetota</taxon>
        <taxon>Planctomycetia</taxon>
        <taxon>Pirellulales</taxon>
        <taxon>Lacipirellulaceae</taxon>
        <taxon>Posidoniimonas</taxon>
    </lineage>
</organism>
<dbReference type="AlphaFoldDB" id="A0A5C5XST9"/>
<dbReference type="PROSITE" id="PS51257">
    <property type="entry name" value="PROKAR_LIPOPROTEIN"/>
    <property type="match status" value="1"/>
</dbReference>
<comment type="caution">
    <text evidence="3">The sequence shown here is derived from an EMBL/GenBank/DDBJ whole genome shotgun (WGS) entry which is preliminary data.</text>
</comment>
<feature type="signal peptide" evidence="2">
    <location>
        <begin position="1"/>
        <end position="23"/>
    </location>
</feature>
<gene>
    <name evidence="3" type="ORF">Pla123a_47010</name>
</gene>
<keyword evidence="2" id="KW-0732">Signal</keyword>
<keyword evidence="4" id="KW-1185">Reference proteome</keyword>
<feature type="chain" id="PRO_5022846249" description="Pilus assembly protein, PilP" evidence="2">
    <location>
        <begin position="24"/>
        <end position="150"/>
    </location>
</feature>
<name>A0A5C5XST9_9BACT</name>
<evidence type="ECO:0000256" key="2">
    <source>
        <dbReference type="SAM" id="SignalP"/>
    </source>
</evidence>
<dbReference type="Proteomes" id="UP000318478">
    <property type="component" value="Unassembled WGS sequence"/>
</dbReference>
<reference evidence="3 4" key="1">
    <citation type="submission" date="2019-02" db="EMBL/GenBank/DDBJ databases">
        <title>Deep-cultivation of Planctomycetes and their phenomic and genomic characterization uncovers novel biology.</title>
        <authorList>
            <person name="Wiegand S."/>
            <person name="Jogler M."/>
            <person name="Boedeker C."/>
            <person name="Pinto D."/>
            <person name="Vollmers J."/>
            <person name="Rivas-Marin E."/>
            <person name="Kohn T."/>
            <person name="Peeters S.H."/>
            <person name="Heuer A."/>
            <person name="Rast P."/>
            <person name="Oberbeckmann S."/>
            <person name="Bunk B."/>
            <person name="Jeske O."/>
            <person name="Meyerdierks A."/>
            <person name="Storesund J.E."/>
            <person name="Kallscheuer N."/>
            <person name="Luecker S."/>
            <person name="Lage O.M."/>
            <person name="Pohl T."/>
            <person name="Merkel B.J."/>
            <person name="Hornburger P."/>
            <person name="Mueller R.-W."/>
            <person name="Bruemmer F."/>
            <person name="Labrenz M."/>
            <person name="Spormann A.M."/>
            <person name="Op Den Camp H."/>
            <person name="Overmann J."/>
            <person name="Amann R."/>
            <person name="Jetten M.S.M."/>
            <person name="Mascher T."/>
            <person name="Medema M.H."/>
            <person name="Devos D.P."/>
            <person name="Kaster A.-K."/>
            <person name="Ovreas L."/>
            <person name="Rohde M."/>
            <person name="Galperin M.Y."/>
            <person name="Jogler C."/>
        </authorList>
    </citation>
    <scope>NUCLEOTIDE SEQUENCE [LARGE SCALE GENOMIC DNA]</scope>
    <source>
        <strain evidence="3 4">Pla123a</strain>
    </source>
</reference>
<sequence precursor="true">MPLPLHKSLAAAAVAMLVVAGCAEEPAPLPTLPTPVREPSTRLPETPDDAEATPHRVAQWTPPYPQREELFAPPQRSRSTARRSGGGDDDESVQLIGFVTVDEIKAVLSIDGVIASVAAGTQKYGIEVIAITPPEVVLQRGRNRWTASLD</sequence>